<keyword evidence="2" id="KW-1185">Reference proteome</keyword>
<accession>A0A1I1V3R6</accession>
<proteinExistence type="predicted"/>
<feature type="non-terminal residue" evidence="1">
    <location>
        <position position="1"/>
    </location>
</feature>
<dbReference type="EMBL" id="FOLM01000030">
    <property type="protein sequence ID" value="SFD77682.1"/>
    <property type="molecule type" value="Genomic_DNA"/>
</dbReference>
<dbReference type="AlphaFoldDB" id="A0A1I1V3R6"/>
<reference evidence="1 2" key="1">
    <citation type="submission" date="2016-10" db="EMBL/GenBank/DDBJ databases">
        <authorList>
            <person name="de Groot N.N."/>
        </authorList>
    </citation>
    <scope>NUCLEOTIDE SEQUENCE [LARGE SCALE GENOMIC DNA]</scope>
    <source>
        <strain evidence="1 2">CGMCC 4.5739</strain>
    </source>
</reference>
<sequence length="95" mass="10656">REFRRSVRTRRTQEFTRTHAVTLGYLGALQARQGALEAACTTWTRALEAMDGVQSGRARDTVIHMRRTLTPFRGRGISAVTDLDARAREVLARVG</sequence>
<name>A0A1I1V3R6_9ACTN</name>
<dbReference type="Proteomes" id="UP000199207">
    <property type="component" value="Unassembled WGS sequence"/>
</dbReference>
<protein>
    <recommendedName>
        <fullName evidence="3">Tetratricopeptide repeat-containing protein</fullName>
    </recommendedName>
</protein>
<organism evidence="1 2">
    <name type="scientific">Streptomyces aidingensis</name>
    <dbReference type="NCBI Taxonomy" id="910347"/>
    <lineage>
        <taxon>Bacteria</taxon>
        <taxon>Bacillati</taxon>
        <taxon>Actinomycetota</taxon>
        <taxon>Actinomycetes</taxon>
        <taxon>Kitasatosporales</taxon>
        <taxon>Streptomycetaceae</taxon>
        <taxon>Streptomyces</taxon>
    </lineage>
</organism>
<evidence type="ECO:0008006" key="3">
    <source>
        <dbReference type="Google" id="ProtNLM"/>
    </source>
</evidence>
<gene>
    <name evidence="1" type="ORF">SAMN05421773_1301</name>
</gene>
<dbReference type="STRING" id="910347.SAMN05421773_1301"/>
<evidence type="ECO:0000313" key="1">
    <source>
        <dbReference type="EMBL" id="SFD77682.1"/>
    </source>
</evidence>
<evidence type="ECO:0000313" key="2">
    <source>
        <dbReference type="Proteomes" id="UP000199207"/>
    </source>
</evidence>